<gene>
    <name evidence="7" type="ORF">KP79_PYT02199</name>
</gene>
<evidence type="ECO:0000256" key="2">
    <source>
        <dbReference type="ARBA" id="ARBA00022692"/>
    </source>
</evidence>
<dbReference type="SUPFAM" id="SSF52200">
    <property type="entry name" value="Toll/Interleukin receptor TIR domain"/>
    <property type="match status" value="1"/>
</dbReference>
<dbReference type="PANTHER" id="PTHR24365">
    <property type="entry name" value="TOLL-LIKE RECEPTOR"/>
    <property type="match status" value="1"/>
</dbReference>
<dbReference type="InterPro" id="IPR035897">
    <property type="entry name" value="Toll_tir_struct_dom_sf"/>
</dbReference>
<evidence type="ECO:0000259" key="6">
    <source>
        <dbReference type="PROSITE" id="PS50104"/>
    </source>
</evidence>
<dbReference type="Pfam" id="PF01582">
    <property type="entry name" value="TIR"/>
    <property type="match status" value="1"/>
</dbReference>
<dbReference type="SMART" id="SM00255">
    <property type="entry name" value="TIR"/>
    <property type="match status" value="1"/>
</dbReference>
<dbReference type="OrthoDB" id="1526598at2759"/>
<dbReference type="PANTHER" id="PTHR24365:SF541">
    <property type="entry name" value="PROTEIN TOLL-RELATED"/>
    <property type="match status" value="1"/>
</dbReference>
<evidence type="ECO:0000313" key="8">
    <source>
        <dbReference type="Proteomes" id="UP000242188"/>
    </source>
</evidence>
<dbReference type="GO" id="GO:0007165">
    <property type="term" value="P:signal transduction"/>
    <property type="evidence" value="ECO:0007669"/>
    <property type="project" value="InterPro"/>
</dbReference>
<keyword evidence="7" id="KW-0675">Receptor</keyword>
<comment type="subcellular location">
    <subcellularLocation>
        <location evidence="1">Membrane</location>
    </subcellularLocation>
</comment>
<dbReference type="PROSITE" id="PS50104">
    <property type="entry name" value="TIR"/>
    <property type="match status" value="1"/>
</dbReference>
<evidence type="ECO:0000256" key="4">
    <source>
        <dbReference type="ARBA" id="ARBA00022989"/>
    </source>
</evidence>
<feature type="domain" description="TIR" evidence="6">
    <location>
        <begin position="30"/>
        <end position="157"/>
    </location>
</feature>
<evidence type="ECO:0000256" key="1">
    <source>
        <dbReference type="ARBA" id="ARBA00004370"/>
    </source>
</evidence>
<reference evidence="7 8" key="1">
    <citation type="journal article" date="2017" name="Nat. Ecol. Evol.">
        <title>Scallop genome provides insights into evolution of bilaterian karyotype and development.</title>
        <authorList>
            <person name="Wang S."/>
            <person name="Zhang J."/>
            <person name="Jiao W."/>
            <person name="Li J."/>
            <person name="Xun X."/>
            <person name="Sun Y."/>
            <person name="Guo X."/>
            <person name="Huan P."/>
            <person name="Dong B."/>
            <person name="Zhang L."/>
            <person name="Hu X."/>
            <person name="Sun X."/>
            <person name="Wang J."/>
            <person name="Zhao C."/>
            <person name="Wang Y."/>
            <person name="Wang D."/>
            <person name="Huang X."/>
            <person name="Wang R."/>
            <person name="Lv J."/>
            <person name="Li Y."/>
            <person name="Zhang Z."/>
            <person name="Liu B."/>
            <person name="Lu W."/>
            <person name="Hui Y."/>
            <person name="Liang J."/>
            <person name="Zhou Z."/>
            <person name="Hou R."/>
            <person name="Li X."/>
            <person name="Liu Y."/>
            <person name="Li H."/>
            <person name="Ning X."/>
            <person name="Lin Y."/>
            <person name="Zhao L."/>
            <person name="Xing Q."/>
            <person name="Dou J."/>
            <person name="Li Y."/>
            <person name="Mao J."/>
            <person name="Guo H."/>
            <person name="Dou H."/>
            <person name="Li T."/>
            <person name="Mu C."/>
            <person name="Jiang W."/>
            <person name="Fu Q."/>
            <person name="Fu X."/>
            <person name="Miao Y."/>
            <person name="Liu J."/>
            <person name="Yu Q."/>
            <person name="Li R."/>
            <person name="Liao H."/>
            <person name="Li X."/>
            <person name="Kong Y."/>
            <person name="Jiang Z."/>
            <person name="Chourrout D."/>
            <person name="Li R."/>
            <person name="Bao Z."/>
        </authorList>
    </citation>
    <scope>NUCLEOTIDE SEQUENCE [LARGE SCALE GENOMIC DNA]</scope>
    <source>
        <strain evidence="7 8">PY_sf001</strain>
    </source>
</reference>
<accession>A0A210PY64</accession>
<keyword evidence="4" id="KW-1133">Transmembrane helix</keyword>
<dbReference type="Proteomes" id="UP000242188">
    <property type="component" value="Unassembled WGS sequence"/>
</dbReference>
<proteinExistence type="predicted"/>
<dbReference type="EMBL" id="NEDP02005396">
    <property type="protein sequence ID" value="OWF41427.1"/>
    <property type="molecule type" value="Genomic_DNA"/>
</dbReference>
<dbReference type="AlphaFoldDB" id="A0A210PY64"/>
<evidence type="ECO:0000313" key="7">
    <source>
        <dbReference type="EMBL" id="OWF41427.1"/>
    </source>
</evidence>
<keyword evidence="5" id="KW-0472">Membrane</keyword>
<protein>
    <submittedName>
        <fullName evidence="7">Toll-like receptor 1</fullName>
    </submittedName>
</protein>
<evidence type="ECO:0000256" key="5">
    <source>
        <dbReference type="ARBA" id="ARBA00023136"/>
    </source>
</evidence>
<dbReference type="InterPro" id="IPR000157">
    <property type="entry name" value="TIR_dom"/>
</dbReference>
<dbReference type="STRING" id="6573.A0A210PY64"/>
<sequence>MEIKIFVLHGKTRYKGYTGLEANNDERDDYPNDAFISYCEQDGRFVRGDLLDNLEGRSGLTLCLHERDFIPGQDISENITKAIHQSWKTVVIVSNNYLKSYWCMHEFEMARMDSMHSRGGKSVLLLVFYEDIAAKDLPLTLMDLIESKSYIEYPHDE</sequence>
<dbReference type="GO" id="GO:0038023">
    <property type="term" value="F:signaling receptor activity"/>
    <property type="evidence" value="ECO:0007669"/>
    <property type="project" value="TreeGrafter"/>
</dbReference>
<evidence type="ECO:0000256" key="3">
    <source>
        <dbReference type="ARBA" id="ARBA00022729"/>
    </source>
</evidence>
<keyword evidence="2" id="KW-0812">Transmembrane</keyword>
<comment type="caution">
    <text evidence="7">The sequence shown here is derived from an EMBL/GenBank/DDBJ whole genome shotgun (WGS) entry which is preliminary data.</text>
</comment>
<name>A0A210PY64_MIZYE</name>
<keyword evidence="8" id="KW-1185">Reference proteome</keyword>
<organism evidence="7 8">
    <name type="scientific">Mizuhopecten yessoensis</name>
    <name type="common">Japanese scallop</name>
    <name type="synonym">Patinopecten yessoensis</name>
    <dbReference type="NCBI Taxonomy" id="6573"/>
    <lineage>
        <taxon>Eukaryota</taxon>
        <taxon>Metazoa</taxon>
        <taxon>Spiralia</taxon>
        <taxon>Lophotrochozoa</taxon>
        <taxon>Mollusca</taxon>
        <taxon>Bivalvia</taxon>
        <taxon>Autobranchia</taxon>
        <taxon>Pteriomorphia</taxon>
        <taxon>Pectinida</taxon>
        <taxon>Pectinoidea</taxon>
        <taxon>Pectinidae</taxon>
        <taxon>Mizuhopecten</taxon>
    </lineage>
</organism>
<dbReference type="Gene3D" id="3.40.50.10140">
    <property type="entry name" value="Toll/interleukin-1 receptor homology (TIR) domain"/>
    <property type="match status" value="1"/>
</dbReference>
<dbReference type="GO" id="GO:0005886">
    <property type="term" value="C:plasma membrane"/>
    <property type="evidence" value="ECO:0007669"/>
    <property type="project" value="TreeGrafter"/>
</dbReference>
<keyword evidence="3" id="KW-0732">Signal</keyword>